<keyword evidence="1" id="KW-0472">Membrane</keyword>
<comment type="caution">
    <text evidence="2">The sequence shown here is derived from an EMBL/GenBank/DDBJ whole genome shotgun (WGS) entry which is preliminary data.</text>
</comment>
<organism evidence="2 3">
    <name type="scientific">Niabella ginsengisoli</name>
    <dbReference type="NCBI Taxonomy" id="522298"/>
    <lineage>
        <taxon>Bacteria</taxon>
        <taxon>Pseudomonadati</taxon>
        <taxon>Bacteroidota</taxon>
        <taxon>Chitinophagia</taxon>
        <taxon>Chitinophagales</taxon>
        <taxon>Chitinophagaceae</taxon>
        <taxon>Niabella</taxon>
    </lineage>
</organism>
<sequence length="163" mass="19070">MKYIRLIILSIVVFFALACIVSFFIPSRIRVFRMTSIAKGRDSILNQVRDISQWKNWYPGFDKIELTEQQVVDGRVVKARAKDIIVDIKESSDSTVIVHMQRGSRPVKCGWQINNNNRNDSLALQTYMDFDLKWYPWEKFSSLMLDKGYGERMQEGLANLKNR</sequence>
<evidence type="ECO:0000313" key="2">
    <source>
        <dbReference type="EMBL" id="MCH5599102.1"/>
    </source>
</evidence>
<keyword evidence="3" id="KW-1185">Reference proteome</keyword>
<dbReference type="RefSeq" id="WP_240830780.1">
    <property type="nucleotide sequence ID" value="NZ_JAKWBL010000003.1"/>
</dbReference>
<evidence type="ECO:0008006" key="4">
    <source>
        <dbReference type="Google" id="ProtNLM"/>
    </source>
</evidence>
<gene>
    <name evidence="2" type="ORF">MKP09_14895</name>
</gene>
<reference evidence="2 3" key="1">
    <citation type="submission" date="2022-02" db="EMBL/GenBank/DDBJ databases">
        <authorList>
            <person name="Min J."/>
        </authorList>
    </citation>
    <scope>NUCLEOTIDE SEQUENCE [LARGE SCALE GENOMIC DNA]</scope>
    <source>
        <strain evidence="2 3">GR10-1</strain>
    </source>
</reference>
<protein>
    <recommendedName>
        <fullName evidence="4">Polyketide cyclase</fullName>
    </recommendedName>
</protein>
<accession>A0ABS9SL88</accession>
<dbReference type="EMBL" id="JAKWBL010000003">
    <property type="protein sequence ID" value="MCH5599102.1"/>
    <property type="molecule type" value="Genomic_DNA"/>
</dbReference>
<dbReference type="Proteomes" id="UP001202248">
    <property type="component" value="Unassembled WGS sequence"/>
</dbReference>
<feature type="transmembrane region" description="Helical" evidence="1">
    <location>
        <begin position="6"/>
        <end position="25"/>
    </location>
</feature>
<evidence type="ECO:0000256" key="1">
    <source>
        <dbReference type="SAM" id="Phobius"/>
    </source>
</evidence>
<proteinExistence type="predicted"/>
<keyword evidence="1" id="KW-1133">Transmembrane helix</keyword>
<dbReference type="PROSITE" id="PS51257">
    <property type="entry name" value="PROKAR_LIPOPROTEIN"/>
    <property type="match status" value="1"/>
</dbReference>
<name>A0ABS9SL88_9BACT</name>
<evidence type="ECO:0000313" key="3">
    <source>
        <dbReference type="Proteomes" id="UP001202248"/>
    </source>
</evidence>
<keyword evidence="1" id="KW-0812">Transmembrane</keyword>